<dbReference type="InterPro" id="IPR034660">
    <property type="entry name" value="DinB/YfiT-like"/>
</dbReference>
<gene>
    <name evidence="3" type="ORF">PZA18_00975</name>
</gene>
<dbReference type="PANTHER" id="PTHR37302">
    <property type="entry name" value="SLR1116 PROTEIN"/>
    <property type="match status" value="1"/>
</dbReference>
<evidence type="ECO:0000313" key="4">
    <source>
        <dbReference type="Proteomes" id="UP001172778"/>
    </source>
</evidence>
<reference evidence="3" key="1">
    <citation type="submission" date="2023-03" db="EMBL/GenBank/DDBJ databases">
        <title>Chitinimonas shenzhenensis gen. nov., sp. nov., a novel member of family Burkholderiaceae isolated from activated sludge collected in Shen Zhen, China.</title>
        <authorList>
            <person name="Wang X."/>
        </authorList>
    </citation>
    <scope>NUCLEOTIDE SEQUENCE</scope>
    <source>
        <strain evidence="3">DQS-5</strain>
    </source>
</reference>
<dbReference type="InterPro" id="IPR007837">
    <property type="entry name" value="DinB"/>
</dbReference>
<evidence type="ECO:0000313" key="3">
    <source>
        <dbReference type="EMBL" id="MDK2122616.1"/>
    </source>
</evidence>
<dbReference type="Proteomes" id="UP001172778">
    <property type="component" value="Unassembled WGS sequence"/>
</dbReference>
<accession>A0ABT7DRB0</accession>
<keyword evidence="2" id="KW-0479">Metal-binding</keyword>
<dbReference type="Pfam" id="PF05163">
    <property type="entry name" value="DinB"/>
    <property type="match status" value="1"/>
</dbReference>
<keyword evidence="4" id="KW-1185">Reference proteome</keyword>
<dbReference type="EMBL" id="JARRAF010000001">
    <property type="protein sequence ID" value="MDK2122616.1"/>
    <property type="molecule type" value="Genomic_DNA"/>
</dbReference>
<sequence length="179" mass="20836">MISWKSHYIYQIDYQHWATDALFASLDKLSDDARKRDEGLPSKSIHASCNHMLAFNLLWWGRLKGESPSLRLDAELHAEWRELKAAIRQTLRQTQHWMETQNEEFFVSEIKYLTSTGKEHKGWVHDVLTNLSTHFAHQRGMIAGVITRLGAAPPNMDFIDYRRDMQDSLAHLRSNSNLS</sequence>
<proteinExistence type="inferred from homology"/>
<dbReference type="Gene3D" id="1.20.120.450">
    <property type="entry name" value="dinb family like domain"/>
    <property type="match status" value="1"/>
</dbReference>
<organism evidence="3 4">
    <name type="scientific">Parachitinimonas caeni</name>
    <dbReference type="NCBI Taxonomy" id="3031301"/>
    <lineage>
        <taxon>Bacteria</taxon>
        <taxon>Pseudomonadati</taxon>
        <taxon>Pseudomonadota</taxon>
        <taxon>Betaproteobacteria</taxon>
        <taxon>Neisseriales</taxon>
        <taxon>Chitinibacteraceae</taxon>
        <taxon>Parachitinimonas</taxon>
    </lineage>
</organism>
<dbReference type="SUPFAM" id="SSF109854">
    <property type="entry name" value="DinB/YfiT-like putative metalloenzymes"/>
    <property type="match status" value="1"/>
</dbReference>
<comment type="caution">
    <text evidence="3">The sequence shown here is derived from an EMBL/GenBank/DDBJ whole genome shotgun (WGS) entry which is preliminary data.</text>
</comment>
<comment type="similarity">
    <text evidence="1">Belongs to the DinB family.</text>
</comment>
<name>A0ABT7DRB0_9NEIS</name>
<protein>
    <submittedName>
        <fullName evidence="3">DinB family protein</fullName>
    </submittedName>
</protein>
<dbReference type="RefSeq" id="WP_284098899.1">
    <property type="nucleotide sequence ID" value="NZ_JARRAF010000001.1"/>
</dbReference>
<evidence type="ECO:0000256" key="2">
    <source>
        <dbReference type="ARBA" id="ARBA00022723"/>
    </source>
</evidence>
<evidence type="ECO:0000256" key="1">
    <source>
        <dbReference type="ARBA" id="ARBA00008635"/>
    </source>
</evidence>
<dbReference type="PANTHER" id="PTHR37302:SF3">
    <property type="entry name" value="DAMAGE-INDUCIBLE PROTEIN DINB"/>
    <property type="match status" value="1"/>
</dbReference>